<dbReference type="AlphaFoldDB" id="A0A835QBA2"/>
<proteinExistence type="predicted"/>
<evidence type="ECO:0000313" key="2">
    <source>
        <dbReference type="Proteomes" id="UP000636800"/>
    </source>
</evidence>
<dbReference type="Proteomes" id="UP000636800">
    <property type="component" value="Unassembled WGS sequence"/>
</dbReference>
<dbReference type="OrthoDB" id="187139at2759"/>
<dbReference type="GO" id="GO:0000166">
    <property type="term" value="F:nucleotide binding"/>
    <property type="evidence" value="ECO:0007669"/>
    <property type="project" value="InterPro"/>
</dbReference>
<dbReference type="Gene3D" id="1.10.150.20">
    <property type="entry name" value="5' to 3' exonuclease, C-terminal subdomain"/>
    <property type="match status" value="1"/>
</dbReference>
<keyword evidence="2" id="KW-1185">Reference proteome</keyword>
<name>A0A835QBA2_VANPL</name>
<reference evidence="1 2" key="1">
    <citation type="journal article" date="2020" name="Nat. Food">
        <title>A phased Vanilla planifolia genome enables genetic improvement of flavour and production.</title>
        <authorList>
            <person name="Hasing T."/>
            <person name="Tang H."/>
            <person name="Brym M."/>
            <person name="Khazi F."/>
            <person name="Huang T."/>
            <person name="Chambers A.H."/>
        </authorList>
    </citation>
    <scope>NUCLEOTIDE SEQUENCE [LARGE SCALE GENOMIC DNA]</scope>
    <source>
        <tissue evidence="1">Leaf</tissue>
    </source>
</reference>
<dbReference type="EMBL" id="JADCNL010000008">
    <property type="protein sequence ID" value="KAG0469955.1"/>
    <property type="molecule type" value="Genomic_DNA"/>
</dbReference>
<organism evidence="1 2">
    <name type="scientific">Vanilla planifolia</name>
    <name type="common">Vanilla</name>
    <dbReference type="NCBI Taxonomy" id="51239"/>
    <lineage>
        <taxon>Eukaryota</taxon>
        <taxon>Viridiplantae</taxon>
        <taxon>Streptophyta</taxon>
        <taxon>Embryophyta</taxon>
        <taxon>Tracheophyta</taxon>
        <taxon>Spermatophyta</taxon>
        <taxon>Magnoliopsida</taxon>
        <taxon>Liliopsida</taxon>
        <taxon>Asparagales</taxon>
        <taxon>Orchidaceae</taxon>
        <taxon>Vanilloideae</taxon>
        <taxon>Vanilleae</taxon>
        <taxon>Vanilla</taxon>
    </lineage>
</organism>
<gene>
    <name evidence="1" type="ORF">HPP92_016655</name>
</gene>
<dbReference type="SUPFAM" id="SSF47794">
    <property type="entry name" value="Rad51 N-terminal domain-like"/>
    <property type="match status" value="1"/>
</dbReference>
<sequence length="143" mass="16450">MYKDGRYQKHHKTAAEKEEMVEIQQGPLLTEQLQVNLPRLVLVKKTSMSSLQAKDLRFVLSWLHYEMGIPQFSLILCSCSSCGCDVHYDFSVAVDIKKLREAGLCTVEAVLYSPRKDLSKLESVRPKLTKLLKQTFKVQIYLE</sequence>
<accession>A0A835QBA2</accession>
<dbReference type="InterPro" id="IPR010995">
    <property type="entry name" value="DNA_repair_Rad51/TF_NusA_a-hlx"/>
</dbReference>
<comment type="caution">
    <text evidence="1">The sequence shown here is derived from an EMBL/GenBank/DDBJ whole genome shotgun (WGS) entry which is preliminary data.</text>
</comment>
<protein>
    <submittedName>
        <fullName evidence="1">Uncharacterized protein</fullName>
    </submittedName>
</protein>
<evidence type="ECO:0000313" key="1">
    <source>
        <dbReference type="EMBL" id="KAG0469955.1"/>
    </source>
</evidence>